<evidence type="ECO:0000313" key="2">
    <source>
        <dbReference type="EMBL" id="KRN17813.1"/>
    </source>
</evidence>
<organism evidence="2 3">
    <name type="scientific">Secundilactobacillus similis DSM 23365 = JCM 2765</name>
    <dbReference type="NCBI Taxonomy" id="1423804"/>
    <lineage>
        <taxon>Bacteria</taxon>
        <taxon>Bacillati</taxon>
        <taxon>Bacillota</taxon>
        <taxon>Bacilli</taxon>
        <taxon>Lactobacillales</taxon>
        <taxon>Lactobacillaceae</taxon>
        <taxon>Secundilactobacillus</taxon>
    </lineage>
</organism>
<dbReference type="Proteomes" id="UP000051442">
    <property type="component" value="Unassembled WGS sequence"/>
</dbReference>
<protein>
    <recommendedName>
        <fullName evidence="1">Integron-associated effector binding protein domain-containing protein</fullName>
    </recommendedName>
</protein>
<dbReference type="SUPFAM" id="SSF55136">
    <property type="entry name" value="Probable bacterial effector-binding domain"/>
    <property type="match status" value="1"/>
</dbReference>
<dbReference type="Gene3D" id="3.20.80.10">
    <property type="entry name" value="Regulatory factor, effector binding domain"/>
    <property type="match status" value="1"/>
</dbReference>
<evidence type="ECO:0000313" key="3">
    <source>
        <dbReference type="Proteomes" id="UP000051442"/>
    </source>
</evidence>
<gene>
    <name evidence="2" type="ORF">FD14_GL002538</name>
</gene>
<dbReference type="AlphaFoldDB" id="A0A0R2EVI6"/>
<dbReference type="PATRIC" id="fig|1423804.4.peg.2747"/>
<name>A0A0R2EVI6_9LACO</name>
<keyword evidence="3" id="KW-1185">Reference proteome</keyword>
<dbReference type="RefSeq" id="WP_057152360.1">
    <property type="nucleotide sequence ID" value="NZ_AYZM01000171.1"/>
</dbReference>
<reference evidence="2 3" key="1">
    <citation type="journal article" date="2015" name="Genome Announc.">
        <title>Expanding the biotechnology potential of lactobacilli through comparative genomics of 213 strains and associated genera.</title>
        <authorList>
            <person name="Sun Z."/>
            <person name="Harris H.M."/>
            <person name="McCann A."/>
            <person name="Guo C."/>
            <person name="Argimon S."/>
            <person name="Zhang W."/>
            <person name="Yang X."/>
            <person name="Jeffery I.B."/>
            <person name="Cooney J.C."/>
            <person name="Kagawa T.F."/>
            <person name="Liu W."/>
            <person name="Song Y."/>
            <person name="Salvetti E."/>
            <person name="Wrobel A."/>
            <person name="Rasinkangas P."/>
            <person name="Parkhill J."/>
            <person name="Rea M.C."/>
            <person name="O'Sullivan O."/>
            <person name="Ritari J."/>
            <person name="Douillard F.P."/>
            <person name="Paul Ross R."/>
            <person name="Yang R."/>
            <person name="Briner A.E."/>
            <person name="Felis G.E."/>
            <person name="de Vos W.M."/>
            <person name="Barrangou R."/>
            <person name="Klaenhammer T.R."/>
            <person name="Caufield P.W."/>
            <person name="Cui Y."/>
            <person name="Zhang H."/>
            <person name="O'Toole P.W."/>
        </authorList>
    </citation>
    <scope>NUCLEOTIDE SEQUENCE [LARGE SCALE GENOMIC DNA]</scope>
    <source>
        <strain evidence="2 3">DSM 23365</strain>
    </source>
</reference>
<comment type="caution">
    <text evidence="2">The sequence shown here is derived from an EMBL/GenBank/DDBJ whole genome shotgun (WGS) entry which is preliminary data.</text>
</comment>
<dbReference type="Pfam" id="PF14526">
    <property type="entry name" value="Cass2"/>
    <property type="match status" value="1"/>
</dbReference>
<feature type="domain" description="Integron-associated effector binding protein" evidence="1">
    <location>
        <begin position="37"/>
        <end position="107"/>
    </location>
</feature>
<sequence>MTMIGNYAVKAFPQQTITSYETLTYFAGSKTVTPVLKLETRRIPAGDYLIMAGKGGPSRQLFDVLIRHFFNKVLPQHPDLYRDDRFIVEALLNDNPQDAEVELRIPINLPKN</sequence>
<dbReference type="InterPro" id="IPR011256">
    <property type="entry name" value="Reg_factor_effector_dom_sf"/>
</dbReference>
<dbReference type="STRING" id="1423804.FD14_GL002538"/>
<dbReference type="EMBL" id="AYZM01000171">
    <property type="protein sequence ID" value="KRN17813.1"/>
    <property type="molecule type" value="Genomic_DNA"/>
</dbReference>
<proteinExistence type="predicted"/>
<dbReference type="InterPro" id="IPR029441">
    <property type="entry name" value="Cass2"/>
</dbReference>
<accession>A0A0R2EVI6</accession>
<evidence type="ECO:0000259" key="1">
    <source>
        <dbReference type="Pfam" id="PF14526"/>
    </source>
</evidence>